<evidence type="ECO:0008006" key="3">
    <source>
        <dbReference type="Google" id="ProtNLM"/>
    </source>
</evidence>
<dbReference type="PROSITE" id="PS51257">
    <property type="entry name" value="PROKAR_LIPOPROTEIN"/>
    <property type="match status" value="1"/>
</dbReference>
<comment type="caution">
    <text evidence="1">The sequence shown here is derived from an EMBL/GenBank/DDBJ whole genome shotgun (WGS) entry which is preliminary data.</text>
</comment>
<gene>
    <name evidence="1" type="ORF">J8H85_09635</name>
</gene>
<keyword evidence="2" id="KW-1185">Reference proteome</keyword>
<protein>
    <recommendedName>
        <fullName evidence="3">CHRD domain-containing protein</fullName>
    </recommendedName>
</protein>
<organism evidence="1 2">
    <name type="scientific">Mariniflexile gromovii</name>
    <dbReference type="NCBI Taxonomy" id="362523"/>
    <lineage>
        <taxon>Bacteria</taxon>
        <taxon>Pseudomonadati</taxon>
        <taxon>Bacteroidota</taxon>
        <taxon>Flavobacteriia</taxon>
        <taxon>Flavobacteriales</taxon>
        <taxon>Flavobacteriaceae</taxon>
        <taxon>Mariniflexile</taxon>
    </lineage>
</organism>
<evidence type="ECO:0000313" key="1">
    <source>
        <dbReference type="EMBL" id="MBP0904090.1"/>
    </source>
</evidence>
<name>A0ABS4BVH9_9FLAO</name>
<evidence type="ECO:0000313" key="2">
    <source>
        <dbReference type="Proteomes" id="UP000670776"/>
    </source>
</evidence>
<reference evidence="1 2" key="1">
    <citation type="submission" date="2021-04" db="EMBL/GenBank/DDBJ databases">
        <title>Mariniflexile gromovii gen. nov., sp. nov., a gliding bacterium isolated from the sea urchin Strongylocentrotus intermedius.</title>
        <authorList>
            <person name="Ko S."/>
            <person name="Le V."/>
            <person name="Ahn C.-Y."/>
            <person name="Oh H.-M."/>
        </authorList>
    </citation>
    <scope>NUCLEOTIDE SEQUENCE [LARGE SCALE GENOMIC DNA]</scope>
    <source>
        <strain evidence="1 2">KCTC 12570</strain>
    </source>
</reference>
<sequence>MKNIKLQLFLIFNIILASCSSDGNDNDNELHNGEYYISYEINDNKIEYTTSISAYNYDSPSIGLYGVGMSGAYSNNALLIYLYDTAKISTGNYTGELIPGKYVSGAIISHGTSSEGYTSAAPNISSVAYANVNVTEINETYIAGNFNAALVSNSDYNTVTHIIKNGKFKLKFLIQ</sequence>
<dbReference type="EMBL" id="JAGJCB010000008">
    <property type="protein sequence ID" value="MBP0904090.1"/>
    <property type="molecule type" value="Genomic_DNA"/>
</dbReference>
<dbReference type="RefSeq" id="WP_209654989.1">
    <property type="nucleotide sequence ID" value="NZ_JAGJCB010000008.1"/>
</dbReference>
<dbReference type="Proteomes" id="UP000670776">
    <property type="component" value="Unassembled WGS sequence"/>
</dbReference>
<proteinExistence type="predicted"/>
<accession>A0ABS4BVH9</accession>